<dbReference type="InterPro" id="IPR000719">
    <property type="entry name" value="Prot_kinase_dom"/>
</dbReference>
<keyword evidence="9" id="KW-1185">Reference proteome</keyword>
<dbReference type="SUPFAM" id="SSF56112">
    <property type="entry name" value="Protein kinase-like (PK-like)"/>
    <property type="match status" value="1"/>
</dbReference>
<dbReference type="RefSeq" id="WP_272088902.1">
    <property type="nucleotide sequence ID" value="NZ_JAQNDL010000003.1"/>
</dbReference>
<reference evidence="8 9" key="1">
    <citation type="submission" date="2022-11" db="EMBL/GenBank/DDBJ databases">
        <title>Minimal conservation of predation-associated metabolite biosynthetic gene clusters underscores biosynthetic potential of Myxococcota including descriptions for ten novel species: Archangium lansinium sp. nov., Myxococcus landrumus sp. nov., Nannocystis bai.</title>
        <authorList>
            <person name="Ahearne A."/>
            <person name="Stevens C."/>
            <person name="Dowd S."/>
        </authorList>
    </citation>
    <scope>NUCLEOTIDE SEQUENCE [LARGE SCALE GENOMIC DNA]</scope>
    <source>
        <strain evidence="8 9">BB15-2</strain>
    </source>
</reference>
<keyword evidence="3 8" id="KW-0418">Kinase</keyword>
<gene>
    <name evidence="8" type="ORF">POL25_26065</name>
</gene>
<dbReference type="GO" id="GO:0016301">
    <property type="term" value="F:kinase activity"/>
    <property type="evidence" value="ECO:0007669"/>
    <property type="project" value="UniProtKB-KW"/>
</dbReference>
<dbReference type="Gene3D" id="3.30.200.20">
    <property type="entry name" value="Phosphorylase Kinase, domain 1"/>
    <property type="match status" value="1"/>
</dbReference>
<organism evidence="8 9">
    <name type="scientific">Nannocystis bainbridge</name>
    <dbReference type="NCBI Taxonomy" id="2995303"/>
    <lineage>
        <taxon>Bacteria</taxon>
        <taxon>Pseudomonadati</taxon>
        <taxon>Myxococcota</taxon>
        <taxon>Polyangia</taxon>
        <taxon>Nannocystales</taxon>
        <taxon>Nannocystaceae</taxon>
        <taxon>Nannocystis</taxon>
    </lineage>
</organism>
<feature type="region of interest" description="Disordered" evidence="6">
    <location>
        <begin position="197"/>
        <end position="228"/>
    </location>
</feature>
<dbReference type="InterPro" id="IPR011990">
    <property type="entry name" value="TPR-like_helical_dom_sf"/>
</dbReference>
<keyword evidence="1" id="KW-0808">Transferase</keyword>
<dbReference type="SMART" id="SM00028">
    <property type="entry name" value="TPR"/>
    <property type="match status" value="4"/>
</dbReference>
<dbReference type="InterPro" id="IPR017441">
    <property type="entry name" value="Protein_kinase_ATP_BS"/>
</dbReference>
<evidence type="ECO:0000256" key="3">
    <source>
        <dbReference type="ARBA" id="ARBA00022777"/>
    </source>
</evidence>
<keyword evidence="4 5" id="KW-0067">ATP-binding</keyword>
<dbReference type="SUPFAM" id="SSF48452">
    <property type="entry name" value="TPR-like"/>
    <property type="match status" value="2"/>
</dbReference>
<protein>
    <submittedName>
        <fullName evidence="8">Serine/threonine-protein kinase</fullName>
    </submittedName>
</protein>
<dbReference type="Gene3D" id="1.25.40.10">
    <property type="entry name" value="Tetratricopeptide repeat domain"/>
    <property type="match status" value="2"/>
</dbReference>
<evidence type="ECO:0000256" key="4">
    <source>
        <dbReference type="ARBA" id="ARBA00022840"/>
    </source>
</evidence>
<dbReference type="InterPro" id="IPR019734">
    <property type="entry name" value="TPR_rpt"/>
</dbReference>
<dbReference type="Pfam" id="PF13424">
    <property type="entry name" value="TPR_12"/>
    <property type="match status" value="2"/>
</dbReference>
<sequence length="937" mass="103212">MDPKQEHTWPGLEQLGSEKRDLADEAMYRSLKSKLFAEEHPPVQLGRFRVVRILGQGGMGVVYAAEDVQLGRQVAVKVIRDDRLREGARDRERLLREAQMQAKLAHPNVVPIHEVSEFDGALFIVMELVEGTTLREWLDREPRPLPAILERFVEAGRGLAAAHRLGIVHRDFKLANALVGEDGRVRIADFGLAVADHSHQETQPDPTASPATDGTTSKFAGTPAYMSPEQVRGQPCDARSDQYSFAVALHEAVFGRTPPRALDRLAEKTGGALTLPAEPSAPQWLRQALTRALALDPAARWPSMAALVDVLVETPKRRRRRALAVGLVAALAGATALGATIFRQSSESQCLAVGTPITEIWNDEQRKKLLDAFKSTGLPYAERTWQRASTGLDAYVSQWSKVADENCSADLPRTQQSEALLQRSFACLESRRSEVATLLEALATEGASFVADAESLVARLPDPSRCRLITLRNTIDPAERLDPRVRTFLDRAKMFTSTHQGRMAATLIEGALSAIRSDGNGNGEAEALLLLGKAQGQLLSDGRGAVESLNLAYDQTPSDLRPTLMWQIWSEMARVHAVELDTPAAARTYLDHAKAERPRNVRLTDAALATVESEILIAEDRAPEAVEKRRAALTLLQSQLPAKHPDIILARLQLASSLGEAYKFEEARGLHEQLLAELRNDFGSDHPWPARVELNLGMDLRELERPAEAREHLEHARSALVATYGEVHLWVAKADVSLAQLDFVENALDQAVARLDRALATYDSLVPRGHAERIMVLAELSNIFAIESRCDRVLVLNRELLEIYDANPTRKNLDLPGQLANLGDCLCELGRCPEALPHFTRLMTLYTDASMPEPALRALPLRGFGLVHLAQDKPELALAFLEEALAILEGAPHERLGLTLTLAATMRELADALVATRRGGERVRRLRARAAEIEATL</sequence>
<feature type="compositionally biased region" description="Polar residues" evidence="6">
    <location>
        <begin position="203"/>
        <end position="219"/>
    </location>
</feature>
<dbReference type="EMBL" id="JAQNDL010000003">
    <property type="protein sequence ID" value="MDC0720394.1"/>
    <property type="molecule type" value="Genomic_DNA"/>
</dbReference>
<keyword evidence="2 5" id="KW-0547">Nucleotide-binding</keyword>
<evidence type="ECO:0000259" key="7">
    <source>
        <dbReference type="PROSITE" id="PS50011"/>
    </source>
</evidence>
<dbReference type="Gene3D" id="1.10.510.10">
    <property type="entry name" value="Transferase(Phosphotransferase) domain 1"/>
    <property type="match status" value="1"/>
</dbReference>
<accession>A0ABT5E3E6</accession>
<evidence type="ECO:0000313" key="8">
    <source>
        <dbReference type="EMBL" id="MDC0720394.1"/>
    </source>
</evidence>
<comment type="caution">
    <text evidence="8">The sequence shown here is derived from an EMBL/GenBank/DDBJ whole genome shotgun (WGS) entry which is preliminary data.</text>
</comment>
<feature type="domain" description="Protein kinase" evidence="7">
    <location>
        <begin position="48"/>
        <end position="312"/>
    </location>
</feature>
<evidence type="ECO:0000313" key="9">
    <source>
        <dbReference type="Proteomes" id="UP001221686"/>
    </source>
</evidence>
<dbReference type="PANTHER" id="PTHR43289:SF6">
    <property type="entry name" value="SERINE_THREONINE-PROTEIN KINASE NEKL-3"/>
    <property type="match status" value="1"/>
</dbReference>
<feature type="binding site" evidence="5">
    <location>
        <position position="77"/>
    </location>
    <ligand>
        <name>ATP</name>
        <dbReference type="ChEBI" id="CHEBI:30616"/>
    </ligand>
</feature>
<dbReference type="Proteomes" id="UP001221686">
    <property type="component" value="Unassembled WGS sequence"/>
</dbReference>
<evidence type="ECO:0000256" key="6">
    <source>
        <dbReference type="SAM" id="MobiDB-lite"/>
    </source>
</evidence>
<dbReference type="InterPro" id="IPR011009">
    <property type="entry name" value="Kinase-like_dom_sf"/>
</dbReference>
<dbReference type="PROSITE" id="PS50011">
    <property type="entry name" value="PROTEIN_KINASE_DOM"/>
    <property type="match status" value="1"/>
</dbReference>
<dbReference type="PANTHER" id="PTHR43289">
    <property type="entry name" value="MITOGEN-ACTIVATED PROTEIN KINASE KINASE KINASE 20-RELATED"/>
    <property type="match status" value="1"/>
</dbReference>
<proteinExistence type="predicted"/>
<evidence type="ECO:0000256" key="5">
    <source>
        <dbReference type="PROSITE-ProRule" id="PRU10141"/>
    </source>
</evidence>
<evidence type="ECO:0000256" key="1">
    <source>
        <dbReference type="ARBA" id="ARBA00022679"/>
    </source>
</evidence>
<dbReference type="Pfam" id="PF00069">
    <property type="entry name" value="Pkinase"/>
    <property type="match status" value="1"/>
</dbReference>
<dbReference type="CDD" id="cd14014">
    <property type="entry name" value="STKc_PknB_like"/>
    <property type="match status" value="1"/>
</dbReference>
<evidence type="ECO:0000256" key="2">
    <source>
        <dbReference type="ARBA" id="ARBA00022741"/>
    </source>
</evidence>
<name>A0ABT5E3E6_9BACT</name>
<dbReference type="PROSITE" id="PS00107">
    <property type="entry name" value="PROTEIN_KINASE_ATP"/>
    <property type="match status" value="1"/>
</dbReference>